<dbReference type="InterPro" id="IPR032675">
    <property type="entry name" value="LRR_dom_sf"/>
</dbReference>
<dbReference type="EMBL" id="JAQQWM010000001">
    <property type="protein sequence ID" value="KAK8082465.1"/>
    <property type="molecule type" value="Genomic_DNA"/>
</dbReference>
<comment type="caution">
    <text evidence="1">The sequence shown here is derived from an EMBL/GenBank/DDBJ whole genome shotgun (WGS) entry which is preliminary data.</text>
</comment>
<evidence type="ECO:0000313" key="1">
    <source>
        <dbReference type="EMBL" id="KAK8082465.1"/>
    </source>
</evidence>
<gene>
    <name evidence="1" type="ORF">PG996_001246</name>
</gene>
<reference evidence="1 2" key="1">
    <citation type="submission" date="2023-01" db="EMBL/GenBank/DDBJ databases">
        <title>Analysis of 21 Apiospora genomes using comparative genomics revels a genus with tremendous synthesis potential of carbohydrate active enzymes and secondary metabolites.</title>
        <authorList>
            <person name="Sorensen T."/>
        </authorList>
    </citation>
    <scope>NUCLEOTIDE SEQUENCE [LARGE SCALE GENOMIC DNA]</scope>
    <source>
        <strain evidence="1 2">CBS 83171</strain>
    </source>
</reference>
<proteinExistence type="predicted"/>
<dbReference type="SUPFAM" id="SSF52047">
    <property type="entry name" value="RNI-like"/>
    <property type="match status" value="1"/>
</dbReference>
<name>A0ABR1WG31_9PEZI</name>
<organism evidence="1 2">
    <name type="scientific">Apiospora saccharicola</name>
    <dbReference type="NCBI Taxonomy" id="335842"/>
    <lineage>
        <taxon>Eukaryota</taxon>
        <taxon>Fungi</taxon>
        <taxon>Dikarya</taxon>
        <taxon>Ascomycota</taxon>
        <taxon>Pezizomycotina</taxon>
        <taxon>Sordariomycetes</taxon>
        <taxon>Xylariomycetidae</taxon>
        <taxon>Amphisphaeriales</taxon>
        <taxon>Apiosporaceae</taxon>
        <taxon>Apiospora</taxon>
    </lineage>
</organism>
<dbReference type="Proteomes" id="UP001446871">
    <property type="component" value="Unassembled WGS sequence"/>
</dbReference>
<keyword evidence="2" id="KW-1185">Reference proteome</keyword>
<evidence type="ECO:0000313" key="2">
    <source>
        <dbReference type="Proteomes" id="UP001446871"/>
    </source>
</evidence>
<accession>A0ABR1WG31</accession>
<sequence length="565" mass="63137">MAHSALPQDIILLLCEELAFRHDHATLLQVSLVSRRTASVALEQLYSIYEYSPVFTGQYPNRKSWAVLWRSLIRSSLGQTAYPYCAFVRTLSLSNYGQLLDEINDNRDEDALRWLFDVEVGMDEFLVLRQDQPTRKLSRRKLIGNVDSQKTILKCGDAITKYIKDVADEVEKSVALAHVESNYIPVDLLPSWVARLGTLTSLRIQDGSALGVEAASAIHVCCPNFSELTCLSFSKPTADEDMAVFLQTLRPNSLKRFEVISMNGLSEKALTALNAHAETLRHLNLSSLSAEAMKCLNVLPGCKYLETLSIENYRYDQIDLLTFSEGLLKEITSWIQSCKSLTSLTFSFVRDSLLILKDVLLTDDIKLNSLSLQNFASQGIEDDTSTWEALGNQTSLETLTLGNQDGAVDGLVVDDTTPLAGVICTLRELKTLNLIQSFVQQNEIRQFVKALSALVDLKFGGENMDDTILDTLVGLSYLKDLDINATSYFTFEGLKDFAMQLGAHPSRHRGVRVEILMQSGGLRLSDEQQAWLSEYFGTVLEGIMTINYDRDPDEQHESDFTGDSD</sequence>
<protein>
    <recommendedName>
        <fullName evidence="3">F-box domain-containing protein</fullName>
    </recommendedName>
</protein>
<dbReference type="Gene3D" id="3.80.10.10">
    <property type="entry name" value="Ribonuclease Inhibitor"/>
    <property type="match status" value="1"/>
</dbReference>
<evidence type="ECO:0008006" key="3">
    <source>
        <dbReference type="Google" id="ProtNLM"/>
    </source>
</evidence>